<name>A0A1A8NV22_9TELE</name>
<reference evidence="3" key="1">
    <citation type="submission" date="2016-05" db="EMBL/GenBank/DDBJ databases">
        <authorList>
            <person name="Lavstsen T."/>
            <person name="Jespersen J.S."/>
        </authorList>
    </citation>
    <scope>NUCLEOTIDE SEQUENCE</scope>
    <source>
        <tissue evidence="3">Brain</tissue>
    </source>
</reference>
<protein>
    <recommendedName>
        <fullName evidence="4">Ig-like domain-containing protein</fullName>
    </recommendedName>
</protein>
<evidence type="ECO:0000256" key="2">
    <source>
        <dbReference type="SAM" id="Phobius"/>
    </source>
</evidence>
<dbReference type="InterPro" id="IPR013783">
    <property type="entry name" value="Ig-like_fold"/>
</dbReference>
<feature type="compositionally biased region" description="Polar residues" evidence="1">
    <location>
        <begin position="217"/>
        <end position="231"/>
    </location>
</feature>
<gene>
    <name evidence="3" type="primary">Nfu_g_1_005635</name>
</gene>
<accession>A0A1A8NV22</accession>
<evidence type="ECO:0008006" key="4">
    <source>
        <dbReference type="Google" id="ProtNLM"/>
    </source>
</evidence>
<dbReference type="SUPFAM" id="SSF48726">
    <property type="entry name" value="Immunoglobulin"/>
    <property type="match status" value="1"/>
</dbReference>
<dbReference type="EMBL" id="HAEH01003924">
    <property type="protein sequence ID" value="SBR72572.1"/>
    <property type="molecule type" value="Transcribed_RNA"/>
</dbReference>
<feature type="non-terminal residue" evidence="3">
    <location>
        <position position="1"/>
    </location>
</feature>
<dbReference type="AlphaFoldDB" id="A0A1A8NV22"/>
<keyword evidence="2" id="KW-0812">Transmembrane</keyword>
<feature type="transmembrane region" description="Helical" evidence="2">
    <location>
        <begin position="113"/>
        <end position="138"/>
    </location>
</feature>
<dbReference type="InterPro" id="IPR036179">
    <property type="entry name" value="Ig-like_dom_sf"/>
</dbReference>
<feature type="compositionally biased region" description="Basic and acidic residues" evidence="1">
    <location>
        <begin position="203"/>
        <end position="215"/>
    </location>
</feature>
<organism evidence="3">
    <name type="scientific">Nothobranchius rachovii</name>
    <name type="common">bluefin notho</name>
    <dbReference type="NCBI Taxonomy" id="451742"/>
    <lineage>
        <taxon>Eukaryota</taxon>
        <taxon>Metazoa</taxon>
        <taxon>Chordata</taxon>
        <taxon>Craniata</taxon>
        <taxon>Vertebrata</taxon>
        <taxon>Euteleostomi</taxon>
        <taxon>Actinopterygii</taxon>
        <taxon>Neopterygii</taxon>
        <taxon>Teleostei</taxon>
        <taxon>Neoteleostei</taxon>
        <taxon>Acanthomorphata</taxon>
        <taxon>Ovalentaria</taxon>
        <taxon>Atherinomorphae</taxon>
        <taxon>Cyprinodontiformes</taxon>
        <taxon>Nothobranchiidae</taxon>
        <taxon>Nothobranchius</taxon>
    </lineage>
</organism>
<evidence type="ECO:0000256" key="1">
    <source>
        <dbReference type="SAM" id="MobiDB-lite"/>
    </source>
</evidence>
<proteinExistence type="predicted"/>
<sequence>ILDIPALPVETGNDVTLMCRQKDHGPVSSKLYINGSPVPNPARKEHIIHKVQRSNEGSYSCFTDLHGESPRSFLRVRDPPPPPDSSSASTPPGTSPAPSPASILPTPPLSPPLFALFIPITAVLLFILFLVLIGVVVLCRKQTGRTNSAPAEVTYADITIRQRDKRRETPAADPETILPAGLSQCSDLPDYAYVHVSIDEQTEANRKTGGQKDDGESQTNRSDQTSGTSDG</sequence>
<reference evidence="3" key="2">
    <citation type="submission" date="2016-06" db="EMBL/GenBank/DDBJ databases">
        <title>The genome of a short-lived fish provides insights into sex chromosome evolution and the genetic control of aging.</title>
        <authorList>
            <person name="Reichwald K."/>
            <person name="Felder M."/>
            <person name="Petzold A."/>
            <person name="Koch P."/>
            <person name="Groth M."/>
            <person name="Platzer M."/>
        </authorList>
    </citation>
    <scope>NUCLEOTIDE SEQUENCE</scope>
    <source>
        <tissue evidence="3">Brain</tissue>
    </source>
</reference>
<feature type="region of interest" description="Disordered" evidence="1">
    <location>
        <begin position="199"/>
        <end position="231"/>
    </location>
</feature>
<feature type="compositionally biased region" description="Pro residues" evidence="1">
    <location>
        <begin position="93"/>
        <end position="103"/>
    </location>
</feature>
<dbReference type="Gene3D" id="2.60.40.10">
    <property type="entry name" value="Immunoglobulins"/>
    <property type="match status" value="1"/>
</dbReference>
<feature type="region of interest" description="Disordered" evidence="1">
    <location>
        <begin position="71"/>
        <end position="103"/>
    </location>
</feature>
<evidence type="ECO:0000313" key="3">
    <source>
        <dbReference type="EMBL" id="SBR72572.1"/>
    </source>
</evidence>
<keyword evidence="2" id="KW-1133">Transmembrane helix</keyword>
<keyword evidence="2" id="KW-0472">Membrane</keyword>